<name>A0A653CTY0_CALMS</name>
<reference evidence="1 2" key="1">
    <citation type="submission" date="2019-01" db="EMBL/GenBank/DDBJ databases">
        <authorList>
            <person name="Sayadi A."/>
        </authorList>
    </citation>
    <scope>NUCLEOTIDE SEQUENCE [LARGE SCALE GENOMIC DNA]</scope>
</reference>
<sequence>MSVSCWLSVQDGGMEGGCFDWCYIWLPLPLRTINVDQQS</sequence>
<evidence type="ECO:0000313" key="2">
    <source>
        <dbReference type="Proteomes" id="UP000410492"/>
    </source>
</evidence>
<protein>
    <submittedName>
        <fullName evidence="1">Uncharacterized protein</fullName>
    </submittedName>
</protein>
<proteinExistence type="predicted"/>
<dbReference type="EMBL" id="CAACVG010008876">
    <property type="protein sequence ID" value="VEN51348.1"/>
    <property type="molecule type" value="Genomic_DNA"/>
</dbReference>
<gene>
    <name evidence="1" type="ORF">CALMAC_LOCUS11841</name>
</gene>
<dbReference type="AlphaFoldDB" id="A0A653CTY0"/>
<dbReference type="Proteomes" id="UP000410492">
    <property type="component" value="Unassembled WGS sequence"/>
</dbReference>
<organism evidence="1 2">
    <name type="scientific">Callosobruchus maculatus</name>
    <name type="common">Southern cowpea weevil</name>
    <name type="synonym">Pulse bruchid</name>
    <dbReference type="NCBI Taxonomy" id="64391"/>
    <lineage>
        <taxon>Eukaryota</taxon>
        <taxon>Metazoa</taxon>
        <taxon>Ecdysozoa</taxon>
        <taxon>Arthropoda</taxon>
        <taxon>Hexapoda</taxon>
        <taxon>Insecta</taxon>
        <taxon>Pterygota</taxon>
        <taxon>Neoptera</taxon>
        <taxon>Endopterygota</taxon>
        <taxon>Coleoptera</taxon>
        <taxon>Polyphaga</taxon>
        <taxon>Cucujiformia</taxon>
        <taxon>Chrysomeloidea</taxon>
        <taxon>Chrysomelidae</taxon>
        <taxon>Bruchinae</taxon>
        <taxon>Bruchini</taxon>
        <taxon>Callosobruchus</taxon>
    </lineage>
</organism>
<dbReference type="OrthoDB" id="6256226at2759"/>
<keyword evidence="2" id="KW-1185">Reference proteome</keyword>
<evidence type="ECO:0000313" key="1">
    <source>
        <dbReference type="EMBL" id="VEN51348.1"/>
    </source>
</evidence>
<accession>A0A653CTY0</accession>